<reference evidence="1 2" key="1">
    <citation type="submission" date="2019-03" db="EMBL/GenBank/DDBJ databases">
        <title>Genomic Encyclopedia of Type Strains, Phase IV (KMG-IV): sequencing the most valuable type-strain genomes for metagenomic binning, comparative biology and taxonomic classification.</title>
        <authorList>
            <person name="Goeker M."/>
        </authorList>
    </citation>
    <scope>NUCLEOTIDE SEQUENCE [LARGE SCALE GENOMIC DNA]</scope>
    <source>
        <strain evidence="1 2">DSM 100433</strain>
    </source>
</reference>
<dbReference type="InterPro" id="IPR014197">
    <property type="entry name" value="Sporulation_prot_YunB"/>
</dbReference>
<dbReference type="PIRSF" id="PIRSF021383">
    <property type="entry name" value="YunB"/>
    <property type="match status" value="1"/>
</dbReference>
<comment type="caution">
    <text evidence="1">The sequence shown here is derived from an EMBL/GenBank/DDBJ whole genome shotgun (WGS) entry which is preliminary data.</text>
</comment>
<sequence length="240" mass="26261">MRHRRWHRIPRIEARHLRSIRLILLALLLISSLFYADRQVRPIVRTMSGYIAQNVCTQAINNAVTGELRQDGIDYESLVAVSRDLDGKVTSIETDVSRINLFKAQVTGRIIEALQADEIHNLYVPAGTLLDSPLLSGRGPKLNLKVVPASTVATDIVGEFTSSSINQTRHQLYLTVGVDVTAVLPGVSTPLHIDTRFLIAETVIVGEVPQAFTEVYGDGSGLPNKVEDYGAATALPDLTP</sequence>
<gene>
    <name evidence="1" type="ORF">EDD78_10548</name>
</gene>
<protein>
    <submittedName>
        <fullName evidence="1">Sporulation protein YunB</fullName>
    </submittedName>
</protein>
<proteinExistence type="predicted"/>
<evidence type="ECO:0000313" key="2">
    <source>
        <dbReference type="Proteomes" id="UP000294682"/>
    </source>
</evidence>
<dbReference type="RefSeq" id="WP_165873136.1">
    <property type="nucleotide sequence ID" value="NZ_SLUK01000005.1"/>
</dbReference>
<dbReference type="NCBIfam" id="TIGR02832">
    <property type="entry name" value="spo_yunB"/>
    <property type="match status" value="1"/>
</dbReference>
<evidence type="ECO:0000313" key="1">
    <source>
        <dbReference type="EMBL" id="TCL43419.1"/>
    </source>
</evidence>
<organism evidence="1 2">
    <name type="scientific">Harryflintia acetispora</name>
    <dbReference type="NCBI Taxonomy" id="1849041"/>
    <lineage>
        <taxon>Bacteria</taxon>
        <taxon>Bacillati</taxon>
        <taxon>Bacillota</taxon>
        <taxon>Clostridia</taxon>
        <taxon>Eubacteriales</taxon>
        <taxon>Oscillospiraceae</taxon>
        <taxon>Harryflintia</taxon>
    </lineage>
</organism>
<keyword evidence="2" id="KW-1185">Reference proteome</keyword>
<accession>A0A9X8UJG1</accession>
<dbReference type="Proteomes" id="UP000294682">
    <property type="component" value="Unassembled WGS sequence"/>
</dbReference>
<name>A0A9X8UJG1_9FIRM</name>
<dbReference type="Pfam" id="PF09560">
    <property type="entry name" value="Spore_YunB"/>
    <property type="match status" value="1"/>
</dbReference>
<dbReference type="EMBL" id="SLUK01000005">
    <property type="protein sequence ID" value="TCL43419.1"/>
    <property type="molecule type" value="Genomic_DNA"/>
</dbReference>
<dbReference type="AlphaFoldDB" id="A0A9X8UJG1"/>